<dbReference type="Gene3D" id="3.40.50.1000">
    <property type="entry name" value="HAD superfamily/HAD-like"/>
    <property type="match status" value="1"/>
</dbReference>
<dbReference type="EMBL" id="JAPFFF010000054">
    <property type="protein sequence ID" value="KAK8838822.1"/>
    <property type="molecule type" value="Genomic_DNA"/>
</dbReference>
<evidence type="ECO:0000313" key="1">
    <source>
        <dbReference type="EMBL" id="KAK8838822.1"/>
    </source>
</evidence>
<name>A0ABR2GY08_9EUKA</name>
<dbReference type="NCBIfam" id="TIGR01509">
    <property type="entry name" value="HAD-SF-IA-v3"/>
    <property type="match status" value="1"/>
</dbReference>
<sequence length="214" mass="24277">MATQFKYGLLFDCDGTVGQFWNEQKKIYHPEIDRFQDCILGCSLNKILELYFSDDQKVPDLIRKKLDDFEDHFKFEYFPGTKELLQNLINEGVPSALDTSSNDKKLKKIINSDPEFNEFFKCIITADKVSKPKPDPEGYIKGSKSINVDPKRCIVFEDSINGIKAVKAAGCFVVGLTTSKPKEEIEKIADVVVENLGTVTVDFIEKKIVPRLPN</sequence>
<evidence type="ECO:0000313" key="2">
    <source>
        <dbReference type="Proteomes" id="UP001470230"/>
    </source>
</evidence>
<comment type="caution">
    <text evidence="1">The sequence shown here is derived from an EMBL/GenBank/DDBJ whole genome shotgun (WGS) entry which is preliminary data.</text>
</comment>
<organism evidence="1 2">
    <name type="scientific">Tritrichomonas musculus</name>
    <dbReference type="NCBI Taxonomy" id="1915356"/>
    <lineage>
        <taxon>Eukaryota</taxon>
        <taxon>Metamonada</taxon>
        <taxon>Parabasalia</taxon>
        <taxon>Tritrichomonadida</taxon>
        <taxon>Tritrichomonadidae</taxon>
        <taxon>Tritrichomonas</taxon>
    </lineage>
</organism>
<dbReference type="PANTHER" id="PTHR43481">
    <property type="entry name" value="FRUCTOSE-1-PHOSPHATE PHOSPHATASE"/>
    <property type="match status" value="1"/>
</dbReference>
<keyword evidence="2" id="KW-1185">Reference proteome</keyword>
<dbReference type="Pfam" id="PF13419">
    <property type="entry name" value="HAD_2"/>
    <property type="match status" value="1"/>
</dbReference>
<accession>A0ABR2GY08</accession>
<dbReference type="InterPro" id="IPR023198">
    <property type="entry name" value="PGP-like_dom2"/>
</dbReference>
<dbReference type="InterPro" id="IPR023214">
    <property type="entry name" value="HAD_sf"/>
</dbReference>
<proteinExistence type="predicted"/>
<dbReference type="Proteomes" id="UP001470230">
    <property type="component" value="Unassembled WGS sequence"/>
</dbReference>
<gene>
    <name evidence="1" type="ORF">M9Y10_032862</name>
</gene>
<reference evidence="1 2" key="1">
    <citation type="submission" date="2024-04" db="EMBL/GenBank/DDBJ databases">
        <title>Tritrichomonas musculus Genome.</title>
        <authorList>
            <person name="Alves-Ferreira E."/>
            <person name="Grigg M."/>
            <person name="Lorenzi H."/>
            <person name="Galac M."/>
        </authorList>
    </citation>
    <scope>NUCLEOTIDE SEQUENCE [LARGE SCALE GENOMIC DNA]</scope>
    <source>
        <strain evidence="1 2">EAF2021</strain>
    </source>
</reference>
<dbReference type="SUPFAM" id="SSF56784">
    <property type="entry name" value="HAD-like"/>
    <property type="match status" value="1"/>
</dbReference>
<dbReference type="Gene3D" id="1.10.150.240">
    <property type="entry name" value="Putative phosphatase, domain 2"/>
    <property type="match status" value="1"/>
</dbReference>
<dbReference type="InterPro" id="IPR041492">
    <property type="entry name" value="HAD_2"/>
</dbReference>
<dbReference type="InterPro" id="IPR036412">
    <property type="entry name" value="HAD-like_sf"/>
</dbReference>
<dbReference type="InterPro" id="IPR051806">
    <property type="entry name" value="HAD-like_SPP"/>
</dbReference>
<dbReference type="SFLD" id="SFLDG01129">
    <property type="entry name" value="C1.5:_HAD__Beta-PGM__Phosphata"/>
    <property type="match status" value="1"/>
</dbReference>
<protein>
    <submittedName>
        <fullName evidence="1">Uncharacterized protein</fullName>
    </submittedName>
</protein>
<dbReference type="SFLD" id="SFLDS00003">
    <property type="entry name" value="Haloacid_Dehalogenase"/>
    <property type="match status" value="1"/>
</dbReference>
<dbReference type="InterPro" id="IPR006439">
    <property type="entry name" value="HAD-SF_hydro_IA"/>
</dbReference>
<dbReference type="PANTHER" id="PTHR43481:SF4">
    <property type="entry name" value="GLYCEROL-1-PHOSPHATE PHOSPHOHYDROLASE 1-RELATED"/>
    <property type="match status" value="1"/>
</dbReference>